<evidence type="ECO:0000256" key="3">
    <source>
        <dbReference type="ARBA" id="ARBA00022989"/>
    </source>
</evidence>
<evidence type="ECO:0000259" key="8">
    <source>
        <dbReference type="PROSITE" id="PS51352"/>
    </source>
</evidence>
<evidence type="ECO:0000256" key="7">
    <source>
        <dbReference type="SAM" id="SignalP"/>
    </source>
</evidence>
<accession>A0A7S4AA82</accession>
<dbReference type="InterPro" id="IPR052250">
    <property type="entry name" value="PDI_TMX3"/>
</dbReference>
<feature type="signal peptide" evidence="7">
    <location>
        <begin position="1"/>
        <end position="25"/>
    </location>
</feature>
<feature type="chain" id="PRO_5031469760" description="Thioredoxin domain-containing protein" evidence="7">
    <location>
        <begin position="26"/>
        <end position="435"/>
    </location>
</feature>
<evidence type="ECO:0000313" key="9">
    <source>
        <dbReference type="EMBL" id="CAE0708879.1"/>
    </source>
</evidence>
<dbReference type="PANTHER" id="PTHR46426:SF1">
    <property type="entry name" value="PROTEIN DISULFIDE-ISOMERASE TMX3"/>
    <property type="match status" value="1"/>
</dbReference>
<feature type="domain" description="Thioredoxin" evidence="8">
    <location>
        <begin position="14"/>
        <end position="140"/>
    </location>
</feature>
<dbReference type="Pfam" id="PF00085">
    <property type="entry name" value="Thioredoxin"/>
    <property type="match status" value="1"/>
</dbReference>
<comment type="function">
    <text evidence="5">Probable disulfide isomerase, which participates in the folding of proteins containing disulfide bonds. May act as a dithiol oxidase. Acts as a regulator of endoplasmic reticulum-mitochondria contact sites via its ability to regulate redox signals.</text>
</comment>
<dbReference type="InterPro" id="IPR017937">
    <property type="entry name" value="Thioredoxin_CS"/>
</dbReference>
<keyword evidence="2 6" id="KW-0812">Transmembrane</keyword>
<comment type="subcellular location">
    <subcellularLocation>
        <location evidence="1">Endoplasmic reticulum membrane</location>
        <topology evidence="1">Single-pass membrane protein</topology>
    </subcellularLocation>
</comment>
<evidence type="ECO:0000256" key="5">
    <source>
        <dbReference type="ARBA" id="ARBA00045246"/>
    </source>
</evidence>
<keyword evidence="3 6" id="KW-1133">Transmembrane helix</keyword>
<dbReference type="SUPFAM" id="SSF52833">
    <property type="entry name" value="Thioredoxin-like"/>
    <property type="match status" value="2"/>
</dbReference>
<evidence type="ECO:0000256" key="6">
    <source>
        <dbReference type="SAM" id="Phobius"/>
    </source>
</evidence>
<dbReference type="InterPro" id="IPR036249">
    <property type="entry name" value="Thioredoxin-like_sf"/>
</dbReference>
<name>A0A7S4AA82_9STRA</name>
<dbReference type="Gene3D" id="3.40.30.10">
    <property type="entry name" value="Glutaredoxin"/>
    <property type="match status" value="2"/>
</dbReference>
<evidence type="ECO:0000256" key="2">
    <source>
        <dbReference type="ARBA" id="ARBA00022692"/>
    </source>
</evidence>
<dbReference type="GO" id="GO:0005789">
    <property type="term" value="C:endoplasmic reticulum membrane"/>
    <property type="evidence" value="ECO:0007669"/>
    <property type="project" value="UniProtKB-SubCell"/>
</dbReference>
<dbReference type="PROSITE" id="PS51352">
    <property type="entry name" value="THIOREDOXIN_2"/>
    <property type="match status" value="1"/>
</dbReference>
<evidence type="ECO:0000256" key="1">
    <source>
        <dbReference type="ARBA" id="ARBA00004389"/>
    </source>
</evidence>
<dbReference type="PANTHER" id="PTHR46426">
    <property type="entry name" value="PROTEIN DISULFIDE-ISOMERASE TMX3"/>
    <property type="match status" value="1"/>
</dbReference>
<dbReference type="Pfam" id="PF13848">
    <property type="entry name" value="Thioredoxin_6"/>
    <property type="match status" value="1"/>
</dbReference>
<reference evidence="9" key="1">
    <citation type="submission" date="2021-01" db="EMBL/GenBank/DDBJ databases">
        <authorList>
            <person name="Corre E."/>
            <person name="Pelletier E."/>
            <person name="Niang G."/>
            <person name="Scheremetjew M."/>
            <person name="Finn R."/>
            <person name="Kale V."/>
            <person name="Holt S."/>
            <person name="Cochrane G."/>
            <person name="Meng A."/>
            <person name="Brown T."/>
            <person name="Cohen L."/>
        </authorList>
    </citation>
    <scope>NUCLEOTIDE SEQUENCE</scope>
    <source>
        <strain evidence="9">10249 10 AB</strain>
    </source>
</reference>
<feature type="transmembrane region" description="Helical" evidence="6">
    <location>
        <begin position="389"/>
        <end position="408"/>
    </location>
</feature>
<dbReference type="AlphaFoldDB" id="A0A7S4AA82"/>
<dbReference type="InterPro" id="IPR013766">
    <property type="entry name" value="Thioredoxin_domain"/>
</dbReference>
<keyword evidence="4 6" id="KW-0472">Membrane</keyword>
<sequence length="435" mass="49584">MHISSILSIAAFWLSCLSLLALATGEYVGGTAHDTPVDLDDDSFQAAIEDSANPFWLLKFYAPWCGHCKKMAPVLDTAAAKLKGKMAIGKIDCTQHKAVCNNHKVKGFPTLKYSIDGKVMDYSGGRDELDILSFAHKMSQPAVIQIRRLEEAKKFAHQSAGEGIVFLGSGKKDAKLRNVFKNVARKMQANAYFLWLEQLESPTDDERDNSYVDRIEVGITEPGRWETTEADLTEENFAAWVKDQNIPTISTLTPKNFQRISRNGRPLLMAIVDMENEDLVNAIKSHIMEFILRAPKGYVEKRYYGLFDGKKWHKFLQQFEVKQEDNPQFMIFAPLDLPGEKTYWRNETYTKLNDFLKAVEEGEVPPRHPAKKKVSDDPFGWMTDKFMQFFPFSMIPIAVLTVLIVWAMTPSMEGYDEEYDISEDESIEDETKKDN</sequence>
<proteinExistence type="predicted"/>
<evidence type="ECO:0000256" key="4">
    <source>
        <dbReference type="ARBA" id="ARBA00023136"/>
    </source>
</evidence>
<protein>
    <recommendedName>
        <fullName evidence="8">Thioredoxin domain-containing protein</fullName>
    </recommendedName>
</protein>
<gene>
    <name evidence="9" type="ORF">PAUS00366_LOCUS1599</name>
</gene>
<organism evidence="9">
    <name type="scientific">Pseudo-nitzschia australis</name>
    <dbReference type="NCBI Taxonomy" id="44445"/>
    <lineage>
        <taxon>Eukaryota</taxon>
        <taxon>Sar</taxon>
        <taxon>Stramenopiles</taxon>
        <taxon>Ochrophyta</taxon>
        <taxon>Bacillariophyta</taxon>
        <taxon>Bacillariophyceae</taxon>
        <taxon>Bacillariophycidae</taxon>
        <taxon>Bacillariales</taxon>
        <taxon>Bacillariaceae</taxon>
        <taxon>Pseudo-nitzschia</taxon>
    </lineage>
</organism>
<dbReference type="PROSITE" id="PS00194">
    <property type="entry name" value="THIOREDOXIN_1"/>
    <property type="match status" value="1"/>
</dbReference>
<dbReference type="EMBL" id="HBIX01002166">
    <property type="protein sequence ID" value="CAE0708879.1"/>
    <property type="molecule type" value="Transcribed_RNA"/>
</dbReference>
<keyword evidence="7" id="KW-0732">Signal</keyword>
<dbReference type="CDD" id="cd02961">
    <property type="entry name" value="PDI_a_family"/>
    <property type="match status" value="1"/>
</dbReference>